<evidence type="ECO:0000256" key="1">
    <source>
        <dbReference type="ARBA" id="ARBA00023015"/>
    </source>
</evidence>
<keyword evidence="1" id="KW-0805">Transcription regulation</keyword>
<dbReference type="PANTHER" id="PTHR30136:SF35">
    <property type="entry name" value="HTH-TYPE TRANSCRIPTIONAL REGULATOR RV1719"/>
    <property type="match status" value="1"/>
</dbReference>
<dbReference type="GO" id="GO:0045892">
    <property type="term" value="P:negative regulation of DNA-templated transcription"/>
    <property type="evidence" value="ECO:0007669"/>
    <property type="project" value="TreeGrafter"/>
</dbReference>
<dbReference type="Gene3D" id="3.30.450.40">
    <property type="match status" value="1"/>
</dbReference>
<dbReference type="Pfam" id="PF01614">
    <property type="entry name" value="IclR_C"/>
    <property type="match status" value="1"/>
</dbReference>
<dbReference type="SUPFAM" id="SSF55781">
    <property type="entry name" value="GAF domain-like"/>
    <property type="match status" value="1"/>
</dbReference>
<dbReference type="FunFam" id="1.10.10.10:FF:000056">
    <property type="entry name" value="IclR family transcriptional regulator"/>
    <property type="match status" value="1"/>
</dbReference>
<dbReference type="Pfam" id="PF09339">
    <property type="entry name" value="HTH_IclR"/>
    <property type="match status" value="1"/>
</dbReference>
<feature type="domain" description="HTH iclR-type" evidence="4">
    <location>
        <begin position="2"/>
        <end position="64"/>
    </location>
</feature>
<keyword evidence="2" id="KW-0238">DNA-binding</keyword>
<keyword evidence="3" id="KW-0804">Transcription</keyword>
<name>A0AAW9SBH3_9BACT</name>
<dbReference type="SUPFAM" id="SSF46785">
    <property type="entry name" value="Winged helix' DNA-binding domain"/>
    <property type="match status" value="1"/>
</dbReference>
<protein>
    <submittedName>
        <fullName evidence="6">IclR family transcriptional regulator</fullName>
    </submittedName>
</protein>
<evidence type="ECO:0000256" key="3">
    <source>
        <dbReference type="ARBA" id="ARBA00023163"/>
    </source>
</evidence>
<dbReference type="InterPro" id="IPR050707">
    <property type="entry name" value="HTH_MetabolicPath_Reg"/>
</dbReference>
<dbReference type="InterPro" id="IPR036388">
    <property type="entry name" value="WH-like_DNA-bd_sf"/>
</dbReference>
<dbReference type="EMBL" id="JBDKWZ010000016">
    <property type="protein sequence ID" value="MEN7550792.1"/>
    <property type="molecule type" value="Genomic_DNA"/>
</dbReference>
<dbReference type="PROSITE" id="PS51077">
    <property type="entry name" value="HTH_ICLR"/>
    <property type="match status" value="1"/>
</dbReference>
<organism evidence="6 7">
    <name type="scientific">Rapidithrix thailandica</name>
    <dbReference type="NCBI Taxonomy" id="413964"/>
    <lineage>
        <taxon>Bacteria</taxon>
        <taxon>Pseudomonadati</taxon>
        <taxon>Bacteroidota</taxon>
        <taxon>Cytophagia</taxon>
        <taxon>Cytophagales</taxon>
        <taxon>Flammeovirgaceae</taxon>
        <taxon>Rapidithrix</taxon>
    </lineage>
</organism>
<evidence type="ECO:0000256" key="2">
    <source>
        <dbReference type="ARBA" id="ARBA00023125"/>
    </source>
</evidence>
<dbReference type="AlphaFoldDB" id="A0AAW9SBH3"/>
<dbReference type="GO" id="GO:0003700">
    <property type="term" value="F:DNA-binding transcription factor activity"/>
    <property type="evidence" value="ECO:0007669"/>
    <property type="project" value="TreeGrafter"/>
</dbReference>
<dbReference type="RefSeq" id="WP_346823573.1">
    <property type="nucleotide sequence ID" value="NZ_JBDKWZ010000016.1"/>
</dbReference>
<dbReference type="InterPro" id="IPR014757">
    <property type="entry name" value="Tscrpt_reg_IclR_C"/>
</dbReference>
<dbReference type="InterPro" id="IPR029016">
    <property type="entry name" value="GAF-like_dom_sf"/>
</dbReference>
<dbReference type="InterPro" id="IPR036390">
    <property type="entry name" value="WH_DNA-bd_sf"/>
</dbReference>
<feature type="domain" description="IclR-ED" evidence="5">
    <location>
        <begin position="65"/>
        <end position="236"/>
    </location>
</feature>
<sequence length="236" mass="27312">MIQSVKRAFEILECINQNGNLVRLNDIATSLNLKKTTVHNLLDTLKQLGYVEQDALSPRYRITTKFQCLYFPAISVHKLRSDMKPVLQELTNQTRETSYLAMQMGSYFRYELKCEPERSVRISLEMGKEFEMMKTAIGKIFMAHSEHLPAYFLGKLPEAEAEKLKEEIALVRQQGFAYDFEEYEPDLNCTAIPLFQNHRVIAVLGVSGPAYRFKNKEMKAAVQKLQHLAKKRKLDQ</sequence>
<accession>A0AAW9SBH3</accession>
<evidence type="ECO:0000259" key="4">
    <source>
        <dbReference type="PROSITE" id="PS51077"/>
    </source>
</evidence>
<dbReference type="Proteomes" id="UP001403385">
    <property type="component" value="Unassembled WGS sequence"/>
</dbReference>
<proteinExistence type="predicted"/>
<dbReference type="SMART" id="SM00346">
    <property type="entry name" value="HTH_ICLR"/>
    <property type="match status" value="1"/>
</dbReference>
<dbReference type="PROSITE" id="PS51078">
    <property type="entry name" value="ICLR_ED"/>
    <property type="match status" value="1"/>
</dbReference>
<dbReference type="InterPro" id="IPR005471">
    <property type="entry name" value="Tscrpt_reg_IclR_N"/>
</dbReference>
<comment type="caution">
    <text evidence="6">The sequence shown here is derived from an EMBL/GenBank/DDBJ whole genome shotgun (WGS) entry which is preliminary data.</text>
</comment>
<keyword evidence="7" id="KW-1185">Reference proteome</keyword>
<dbReference type="GO" id="GO:0003677">
    <property type="term" value="F:DNA binding"/>
    <property type="evidence" value="ECO:0007669"/>
    <property type="project" value="UniProtKB-KW"/>
</dbReference>
<evidence type="ECO:0000259" key="5">
    <source>
        <dbReference type="PROSITE" id="PS51078"/>
    </source>
</evidence>
<evidence type="ECO:0000313" key="6">
    <source>
        <dbReference type="EMBL" id="MEN7550792.1"/>
    </source>
</evidence>
<evidence type="ECO:0000313" key="7">
    <source>
        <dbReference type="Proteomes" id="UP001403385"/>
    </source>
</evidence>
<gene>
    <name evidence="6" type="ORF">AAG747_22920</name>
</gene>
<dbReference type="PANTHER" id="PTHR30136">
    <property type="entry name" value="HELIX-TURN-HELIX TRANSCRIPTIONAL REGULATOR, ICLR FAMILY"/>
    <property type="match status" value="1"/>
</dbReference>
<dbReference type="Gene3D" id="1.10.10.10">
    <property type="entry name" value="Winged helix-like DNA-binding domain superfamily/Winged helix DNA-binding domain"/>
    <property type="match status" value="1"/>
</dbReference>
<reference evidence="6 7" key="1">
    <citation type="submission" date="2024-04" db="EMBL/GenBank/DDBJ databases">
        <title>Novel genus in family Flammeovirgaceae.</title>
        <authorList>
            <person name="Nguyen T.H."/>
            <person name="Vuong T.Q."/>
            <person name="Le H."/>
            <person name="Kim S.-G."/>
        </authorList>
    </citation>
    <scope>NUCLEOTIDE SEQUENCE [LARGE SCALE GENOMIC DNA]</scope>
    <source>
        <strain evidence="6 7">JCM 23209</strain>
    </source>
</reference>